<dbReference type="AlphaFoldDB" id="A0A9W8YP54"/>
<gene>
    <name evidence="2" type="ORF">N0V93_008436</name>
</gene>
<evidence type="ECO:0000256" key="1">
    <source>
        <dbReference type="SAM" id="SignalP"/>
    </source>
</evidence>
<reference evidence="2" key="1">
    <citation type="submission" date="2022-10" db="EMBL/GenBank/DDBJ databases">
        <title>Tapping the CABI collections for fungal endophytes: first genome assemblies for Collariella, Neodidymelliopsis, Ascochyta clinopodiicola, Didymella pomorum, Didymosphaeria variabile, Neocosmospora piperis and Neocucurbitaria cava.</title>
        <authorList>
            <person name="Hill R."/>
        </authorList>
    </citation>
    <scope>NUCLEOTIDE SEQUENCE</scope>
    <source>
        <strain evidence="2">IMI 355082</strain>
    </source>
</reference>
<dbReference type="Proteomes" id="UP001140453">
    <property type="component" value="Unassembled WGS sequence"/>
</dbReference>
<keyword evidence="1" id="KW-0732">Signal</keyword>
<dbReference type="OrthoDB" id="5233878at2759"/>
<feature type="signal peptide" evidence="1">
    <location>
        <begin position="1"/>
        <end position="20"/>
    </location>
</feature>
<sequence length="202" mass="21069">MLTFTSIVSVAAAMVVVANAIPMEVEERQIGAQTAGFDDLATPTVVSLNSVGVYQGLNYTGISLASQRISAFAGLVPQSPANDIYYSTVSSLTPAGAPPQVTIPTNAVGLFTPTSIYFGCTVSVPVPCTFTVTGSRNDKETAQQTFQFTPTTYPAALQQAVLTAPGFVGVDKIEFSSVYKVFGVSVPGSTVLDTFSYVITAI</sequence>
<keyword evidence="3" id="KW-1185">Reference proteome</keyword>
<feature type="chain" id="PRO_5040756917" evidence="1">
    <location>
        <begin position="21"/>
        <end position="202"/>
    </location>
</feature>
<dbReference type="EMBL" id="JAPEVB010000005">
    <property type="protein sequence ID" value="KAJ4387833.1"/>
    <property type="molecule type" value="Genomic_DNA"/>
</dbReference>
<evidence type="ECO:0000313" key="2">
    <source>
        <dbReference type="EMBL" id="KAJ4387833.1"/>
    </source>
</evidence>
<comment type="caution">
    <text evidence="2">The sequence shown here is derived from an EMBL/GenBank/DDBJ whole genome shotgun (WGS) entry which is preliminary data.</text>
</comment>
<organism evidence="2 3">
    <name type="scientific">Gnomoniopsis smithogilvyi</name>
    <dbReference type="NCBI Taxonomy" id="1191159"/>
    <lineage>
        <taxon>Eukaryota</taxon>
        <taxon>Fungi</taxon>
        <taxon>Dikarya</taxon>
        <taxon>Ascomycota</taxon>
        <taxon>Pezizomycotina</taxon>
        <taxon>Sordariomycetes</taxon>
        <taxon>Sordariomycetidae</taxon>
        <taxon>Diaporthales</taxon>
        <taxon>Gnomoniaceae</taxon>
        <taxon>Gnomoniopsis</taxon>
    </lineage>
</organism>
<evidence type="ECO:0000313" key="3">
    <source>
        <dbReference type="Proteomes" id="UP001140453"/>
    </source>
</evidence>
<accession>A0A9W8YP54</accession>
<proteinExistence type="predicted"/>
<name>A0A9W8YP54_9PEZI</name>
<protein>
    <submittedName>
        <fullName evidence="2">Uncharacterized protein</fullName>
    </submittedName>
</protein>